<name>A0A167SCE6_CALVF</name>
<dbReference type="EMBL" id="KV417266">
    <property type="protein sequence ID" value="KZP01781.1"/>
    <property type="molecule type" value="Genomic_DNA"/>
</dbReference>
<evidence type="ECO:0000313" key="1">
    <source>
        <dbReference type="EMBL" id="KZP01781.1"/>
    </source>
</evidence>
<evidence type="ECO:0000313" key="2">
    <source>
        <dbReference type="Proteomes" id="UP000076738"/>
    </source>
</evidence>
<dbReference type="Proteomes" id="UP000076738">
    <property type="component" value="Unassembled WGS sequence"/>
</dbReference>
<keyword evidence="2" id="KW-1185">Reference proteome</keyword>
<organism evidence="1 2">
    <name type="scientific">Calocera viscosa (strain TUFC12733)</name>
    <dbReference type="NCBI Taxonomy" id="1330018"/>
    <lineage>
        <taxon>Eukaryota</taxon>
        <taxon>Fungi</taxon>
        <taxon>Dikarya</taxon>
        <taxon>Basidiomycota</taxon>
        <taxon>Agaricomycotina</taxon>
        <taxon>Dacrymycetes</taxon>
        <taxon>Dacrymycetales</taxon>
        <taxon>Dacrymycetaceae</taxon>
        <taxon>Calocera</taxon>
    </lineage>
</organism>
<dbReference type="AlphaFoldDB" id="A0A167SCE6"/>
<accession>A0A167SCE6</accession>
<protein>
    <submittedName>
        <fullName evidence="1">Uncharacterized protein</fullName>
    </submittedName>
</protein>
<dbReference type="OrthoDB" id="3033577at2759"/>
<gene>
    <name evidence="1" type="ORF">CALVIDRAFT_559577</name>
</gene>
<sequence length="168" mass="19150">MTSFTFMGQIFGMIIGSGRLTSLMQFYTPTGSKVTLQAAPKLPAGFTAVYDPKYTHIDVVVAACLGIRAYREMDGKELCYYDRTRVPTVIWAPGWLHNTAYKAIRRAHPIENLILLTWEVKAWKFTVESIPDPDTDDRKYQFPHPLITRHRPGLIPFGKQMSFICHAI</sequence>
<reference evidence="1 2" key="1">
    <citation type="journal article" date="2016" name="Mol. Biol. Evol.">
        <title>Comparative Genomics of Early-Diverging Mushroom-Forming Fungi Provides Insights into the Origins of Lignocellulose Decay Capabilities.</title>
        <authorList>
            <person name="Nagy L.G."/>
            <person name="Riley R."/>
            <person name="Tritt A."/>
            <person name="Adam C."/>
            <person name="Daum C."/>
            <person name="Floudas D."/>
            <person name="Sun H."/>
            <person name="Yadav J.S."/>
            <person name="Pangilinan J."/>
            <person name="Larsson K.H."/>
            <person name="Matsuura K."/>
            <person name="Barry K."/>
            <person name="Labutti K."/>
            <person name="Kuo R."/>
            <person name="Ohm R.A."/>
            <person name="Bhattacharya S.S."/>
            <person name="Shirouzu T."/>
            <person name="Yoshinaga Y."/>
            <person name="Martin F.M."/>
            <person name="Grigoriev I.V."/>
            <person name="Hibbett D.S."/>
        </authorList>
    </citation>
    <scope>NUCLEOTIDE SEQUENCE [LARGE SCALE GENOMIC DNA]</scope>
    <source>
        <strain evidence="1 2">TUFC12733</strain>
    </source>
</reference>
<proteinExistence type="predicted"/>